<protein>
    <submittedName>
        <fullName evidence="1">Str. FM013</fullName>
    </submittedName>
</protein>
<organism evidence="1 2">
    <name type="scientific">Penicillium camemberti (strain FM 013)</name>
    <dbReference type="NCBI Taxonomy" id="1429867"/>
    <lineage>
        <taxon>Eukaryota</taxon>
        <taxon>Fungi</taxon>
        <taxon>Dikarya</taxon>
        <taxon>Ascomycota</taxon>
        <taxon>Pezizomycotina</taxon>
        <taxon>Eurotiomycetes</taxon>
        <taxon>Eurotiomycetidae</taxon>
        <taxon>Eurotiales</taxon>
        <taxon>Aspergillaceae</taxon>
        <taxon>Penicillium</taxon>
    </lineage>
</organism>
<keyword evidence="2" id="KW-1185">Reference proteome</keyword>
<dbReference type="EMBL" id="HG793140">
    <property type="protein sequence ID" value="CRL22230.1"/>
    <property type="molecule type" value="Genomic_DNA"/>
</dbReference>
<proteinExistence type="predicted"/>
<dbReference type="AlphaFoldDB" id="A0A0G4P7F2"/>
<accession>A0A0G4P7F2</accession>
<reference evidence="1 2" key="1">
    <citation type="journal article" date="2014" name="Nat. Commun.">
        <title>Multiple recent horizontal transfers of a large genomic region in cheese making fungi.</title>
        <authorList>
            <person name="Cheeseman K."/>
            <person name="Ropars J."/>
            <person name="Renault P."/>
            <person name="Dupont J."/>
            <person name="Gouzy J."/>
            <person name="Branca A."/>
            <person name="Abraham A.L."/>
            <person name="Ceppi M."/>
            <person name="Conseiller E."/>
            <person name="Debuchy R."/>
            <person name="Malagnac F."/>
            <person name="Goarin A."/>
            <person name="Silar P."/>
            <person name="Lacoste S."/>
            <person name="Sallet E."/>
            <person name="Bensimon A."/>
            <person name="Giraud T."/>
            <person name="Brygoo Y."/>
        </authorList>
    </citation>
    <scope>NUCLEOTIDE SEQUENCE [LARGE SCALE GENOMIC DNA]</scope>
    <source>
        <strain evidence="2">FM 013</strain>
    </source>
</reference>
<dbReference type="Proteomes" id="UP000053732">
    <property type="component" value="Unassembled WGS sequence"/>
</dbReference>
<sequence>MPTIKFYLPRHINNARQAYHWNIITDFNSILIEVDDVNAYIVSTSPWVHDGPITTDVLSSILSRHIGYVPRAFTDFECMVVVYSLLMMDFLPPIDVRMSVNRILYSLNGNDLKRYLTDNLDTEDRDLLESQLQRIQ</sequence>
<evidence type="ECO:0000313" key="2">
    <source>
        <dbReference type="Proteomes" id="UP000053732"/>
    </source>
</evidence>
<name>A0A0G4P7F2_PENC3</name>
<evidence type="ECO:0000313" key="1">
    <source>
        <dbReference type="EMBL" id="CRL22230.1"/>
    </source>
</evidence>
<gene>
    <name evidence="1" type="ORF">PCAMFM013_S007g000211</name>
</gene>